<evidence type="ECO:0000313" key="2">
    <source>
        <dbReference type="Proteomes" id="UP000828048"/>
    </source>
</evidence>
<proteinExistence type="predicted"/>
<protein>
    <submittedName>
        <fullName evidence="1">Uncharacterized protein</fullName>
    </submittedName>
</protein>
<reference evidence="1 2" key="1">
    <citation type="journal article" date="2021" name="Hortic Res">
        <title>High-quality reference genome and annotation aids understanding of berry development for evergreen blueberry (Vaccinium darrowii).</title>
        <authorList>
            <person name="Yu J."/>
            <person name="Hulse-Kemp A.M."/>
            <person name="Babiker E."/>
            <person name="Staton M."/>
        </authorList>
    </citation>
    <scope>NUCLEOTIDE SEQUENCE [LARGE SCALE GENOMIC DNA]</scope>
    <source>
        <strain evidence="2">cv. NJ 8807/NJ 8810</strain>
        <tissue evidence="1">Young leaf</tissue>
    </source>
</reference>
<organism evidence="1 2">
    <name type="scientific">Vaccinium darrowii</name>
    <dbReference type="NCBI Taxonomy" id="229202"/>
    <lineage>
        <taxon>Eukaryota</taxon>
        <taxon>Viridiplantae</taxon>
        <taxon>Streptophyta</taxon>
        <taxon>Embryophyta</taxon>
        <taxon>Tracheophyta</taxon>
        <taxon>Spermatophyta</taxon>
        <taxon>Magnoliopsida</taxon>
        <taxon>eudicotyledons</taxon>
        <taxon>Gunneridae</taxon>
        <taxon>Pentapetalae</taxon>
        <taxon>asterids</taxon>
        <taxon>Ericales</taxon>
        <taxon>Ericaceae</taxon>
        <taxon>Vaccinioideae</taxon>
        <taxon>Vaccinieae</taxon>
        <taxon>Vaccinium</taxon>
    </lineage>
</organism>
<dbReference type="Proteomes" id="UP000828048">
    <property type="component" value="Chromosome 6"/>
</dbReference>
<comment type="caution">
    <text evidence="1">The sequence shown here is derived from an EMBL/GenBank/DDBJ whole genome shotgun (WGS) entry which is preliminary data.</text>
</comment>
<sequence length="200" mass="22701">MNEGSKQVLVSFSGEIIETTVADKTSVADDWVHNALSTHAGKRIILVGLDCKFSPHPISRMSGKISTLQLCLCTKCRVLQLLHMNEFPQSIKTFLSMPSITFVGIKIHENTHKLWKEYQLICNKKMDVRALAKIWFPISFHGTPSLRALAYEVAGLCMRKTEKPYKCDWEARVLDDKLIEHACIGAYACYRIANKLLQEM</sequence>
<dbReference type="EMBL" id="CM037156">
    <property type="protein sequence ID" value="KAH7838150.1"/>
    <property type="molecule type" value="Genomic_DNA"/>
</dbReference>
<keyword evidence="2" id="KW-1185">Reference proteome</keyword>
<name>A0ACB7XBU0_9ERIC</name>
<evidence type="ECO:0000313" key="1">
    <source>
        <dbReference type="EMBL" id="KAH7838150.1"/>
    </source>
</evidence>
<gene>
    <name evidence="1" type="ORF">Vadar_022630</name>
</gene>
<accession>A0ACB7XBU0</accession>